<dbReference type="AlphaFoldDB" id="A0A6N3DUY1"/>
<feature type="chain" id="PRO_5026920935" evidence="1">
    <location>
        <begin position="31"/>
        <end position="355"/>
    </location>
</feature>
<evidence type="ECO:0000256" key="1">
    <source>
        <dbReference type="SAM" id="SignalP"/>
    </source>
</evidence>
<proteinExistence type="predicted"/>
<sequence>MRKRRFGKKMLSALLIAGMLLTAMPLSVFAEEESNAVTPDESGVYVVTTPEELQWVADQTRLAENAENFAGKIVRLQAAEIDMQSIPWVPIDNFRGTFDGNNVPIKNLTVTNTGKDGSGLFGSIAYTESAAAPTFKNIVIDGATITGANDVGGIVGNAYSADIINCKVMNAIFNGGTRIGGMAGLSYGDITNCEVINCQMTGTDENGAVGGIIGLIGEGGSVIDSCNVKGCTMVGNRKIAGIAGAMQYGNTIKGCTVNSSTIRATVKFSSILTPIIKNAAAAGGIAGEVIGTSTLMTLQDNTVSGDMTVQSNQNKFRGWLIGSMTYRSGTQYVTLTNNQDLSNLTGAGVPEIGTK</sequence>
<dbReference type="Gene3D" id="2.160.20.110">
    <property type="match status" value="1"/>
</dbReference>
<reference evidence="2" key="1">
    <citation type="submission" date="2019-11" db="EMBL/GenBank/DDBJ databases">
        <authorList>
            <person name="Feng L."/>
        </authorList>
    </citation>
    <scope>NUCLEOTIDE SEQUENCE</scope>
    <source>
        <strain evidence="2">ElimosumLFYP34</strain>
    </source>
</reference>
<organism evidence="2">
    <name type="scientific">Eubacterium limosum</name>
    <dbReference type="NCBI Taxonomy" id="1736"/>
    <lineage>
        <taxon>Bacteria</taxon>
        <taxon>Bacillati</taxon>
        <taxon>Bacillota</taxon>
        <taxon>Clostridia</taxon>
        <taxon>Eubacteriales</taxon>
        <taxon>Eubacteriaceae</taxon>
        <taxon>Eubacterium</taxon>
    </lineage>
</organism>
<dbReference type="SUPFAM" id="SSF51126">
    <property type="entry name" value="Pectin lyase-like"/>
    <property type="match status" value="1"/>
</dbReference>
<evidence type="ECO:0000313" key="2">
    <source>
        <dbReference type="EMBL" id="VYU32720.1"/>
    </source>
</evidence>
<gene>
    <name evidence="2" type="ORF">ELLFYP34_03253</name>
</gene>
<dbReference type="EMBL" id="CACRTR010000009">
    <property type="protein sequence ID" value="VYU32720.1"/>
    <property type="molecule type" value="Genomic_DNA"/>
</dbReference>
<name>A0A6N3DUY1_EUBLI</name>
<keyword evidence="1" id="KW-0732">Signal</keyword>
<accession>A0A6N3DUY1</accession>
<feature type="signal peptide" evidence="1">
    <location>
        <begin position="1"/>
        <end position="30"/>
    </location>
</feature>
<protein>
    <submittedName>
        <fullName evidence="2">Uncharacterized protein</fullName>
    </submittedName>
</protein>
<dbReference type="InterPro" id="IPR011050">
    <property type="entry name" value="Pectin_lyase_fold/virulence"/>
</dbReference>